<evidence type="ECO:0000313" key="3">
    <source>
        <dbReference type="Proteomes" id="UP001500542"/>
    </source>
</evidence>
<evidence type="ECO:0008006" key="4">
    <source>
        <dbReference type="Google" id="ProtNLM"/>
    </source>
</evidence>
<protein>
    <recommendedName>
        <fullName evidence="4">Peptidase inhibitor family I36</fullName>
    </recommendedName>
</protein>
<comment type="caution">
    <text evidence="2">The sequence shown here is derived from an EMBL/GenBank/DDBJ whole genome shotgun (WGS) entry which is preliminary data.</text>
</comment>
<feature type="chain" id="PRO_5045394737" description="Peptidase inhibitor family I36" evidence="1">
    <location>
        <begin position="28"/>
        <end position="182"/>
    </location>
</feature>
<feature type="signal peptide" evidence="1">
    <location>
        <begin position="1"/>
        <end position="27"/>
    </location>
</feature>
<proteinExistence type="predicted"/>
<organism evidence="2 3">
    <name type="scientific">Kribbella koreensis</name>
    <dbReference type="NCBI Taxonomy" id="57909"/>
    <lineage>
        <taxon>Bacteria</taxon>
        <taxon>Bacillati</taxon>
        <taxon>Actinomycetota</taxon>
        <taxon>Actinomycetes</taxon>
        <taxon>Propionibacteriales</taxon>
        <taxon>Kribbellaceae</taxon>
        <taxon>Kribbella</taxon>
    </lineage>
</organism>
<keyword evidence="3" id="KW-1185">Reference proteome</keyword>
<name>A0ABN1RN01_9ACTN</name>
<dbReference type="Proteomes" id="UP001500542">
    <property type="component" value="Unassembled WGS sequence"/>
</dbReference>
<dbReference type="RefSeq" id="WP_343982012.1">
    <property type="nucleotide sequence ID" value="NZ_BAAAHK010000021.1"/>
</dbReference>
<dbReference type="EMBL" id="BAAAHK010000021">
    <property type="protein sequence ID" value="GAA0960326.1"/>
    <property type="molecule type" value="Genomic_DNA"/>
</dbReference>
<keyword evidence="1" id="KW-0732">Signal</keyword>
<evidence type="ECO:0000256" key="1">
    <source>
        <dbReference type="SAM" id="SignalP"/>
    </source>
</evidence>
<reference evidence="2 3" key="1">
    <citation type="journal article" date="2019" name="Int. J. Syst. Evol. Microbiol.">
        <title>The Global Catalogue of Microorganisms (GCM) 10K type strain sequencing project: providing services to taxonomists for standard genome sequencing and annotation.</title>
        <authorList>
            <consortium name="The Broad Institute Genomics Platform"/>
            <consortium name="The Broad Institute Genome Sequencing Center for Infectious Disease"/>
            <person name="Wu L."/>
            <person name="Ma J."/>
        </authorList>
    </citation>
    <scope>NUCLEOTIDE SEQUENCE [LARGE SCALE GENOMIC DNA]</scope>
    <source>
        <strain evidence="2 3">JCM 10977</strain>
    </source>
</reference>
<evidence type="ECO:0000313" key="2">
    <source>
        <dbReference type="EMBL" id="GAA0960326.1"/>
    </source>
</evidence>
<sequence length="182" mass="19245">MNRRRRLTAVLVGTAVAVVGGASLAEALPGGPWASSSSPQAVNFAGWKPAGYSYGSWQGYKEDAGRGSRIQDWSASRAVSGYNGGDRGAFTQHDWYSNGNYCYVSSWSDAGGGISCQTGWHGHGSSNSGSNASSSWKYWETWNGVDPTGNSGRGQMKTCWNVVSAPDTCASGSYLRGAKYDD</sequence>
<gene>
    <name evidence="2" type="ORF">GCM10009554_75260</name>
</gene>
<accession>A0ABN1RN01</accession>